<dbReference type="AlphaFoldDB" id="A0A5A5TKD2"/>
<dbReference type="Proteomes" id="UP000322530">
    <property type="component" value="Unassembled WGS sequence"/>
</dbReference>
<keyword evidence="2" id="KW-1185">Reference proteome</keyword>
<organism evidence="1 2">
    <name type="scientific">Dictyobacter arantiisoli</name>
    <dbReference type="NCBI Taxonomy" id="2014874"/>
    <lineage>
        <taxon>Bacteria</taxon>
        <taxon>Bacillati</taxon>
        <taxon>Chloroflexota</taxon>
        <taxon>Ktedonobacteria</taxon>
        <taxon>Ktedonobacterales</taxon>
        <taxon>Dictyobacteraceae</taxon>
        <taxon>Dictyobacter</taxon>
    </lineage>
</organism>
<sequence>MGQIRNYLVVSCKSGGQGSDTALYCRLRSNVSTYEVRKQENYGAFLVKEPSTICISYISIFN</sequence>
<dbReference type="EMBL" id="BIXY01000139">
    <property type="protein sequence ID" value="GCF11732.1"/>
    <property type="molecule type" value="Genomic_DNA"/>
</dbReference>
<comment type="caution">
    <text evidence="1">The sequence shown here is derived from an EMBL/GenBank/DDBJ whole genome shotgun (WGS) entry which is preliminary data.</text>
</comment>
<reference evidence="1 2" key="1">
    <citation type="submission" date="2019-01" db="EMBL/GenBank/DDBJ databases">
        <title>Draft genome sequence of Dictyobacter sp. Uno17.</title>
        <authorList>
            <person name="Wang C.M."/>
            <person name="Zheng Y."/>
            <person name="Sakai Y."/>
            <person name="Abe K."/>
            <person name="Yokota A."/>
            <person name="Yabe S."/>
        </authorList>
    </citation>
    <scope>NUCLEOTIDE SEQUENCE [LARGE SCALE GENOMIC DNA]</scope>
    <source>
        <strain evidence="1 2">Uno17</strain>
    </source>
</reference>
<gene>
    <name evidence="1" type="ORF">KDI_52960</name>
</gene>
<proteinExistence type="predicted"/>
<evidence type="ECO:0000313" key="2">
    <source>
        <dbReference type="Proteomes" id="UP000322530"/>
    </source>
</evidence>
<accession>A0A5A5TKD2</accession>
<protein>
    <submittedName>
        <fullName evidence="1">Uncharacterized protein</fullName>
    </submittedName>
</protein>
<name>A0A5A5TKD2_9CHLR</name>
<evidence type="ECO:0000313" key="1">
    <source>
        <dbReference type="EMBL" id="GCF11732.1"/>
    </source>
</evidence>